<dbReference type="AlphaFoldDB" id="A0A8J2U2Z3"/>
<evidence type="ECO:0000256" key="9">
    <source>
        <dbReference type="ARBA" id="ARBA00061535"/>
    </source>
</evidence>
<dbReference type="NCBIfam" id="TIGR00667">
    <property type="entry name" value="aat"/>
    <property type="match status" value="1"/>
</dbReference>
<evidence type="ECO:0000256" key="11">
    <source>
        <dbReference type="ARBA" id="ARBA00074372"/>
    </source>
</evidence>
<evidence type="ECO:0000256" key="14">
    <source>
        <dbReference type="ARBA" id="ARBA00083640"/>
    </source>
</evidence>
<keyword evidence="4 15" id="KW-0012">Acyltransferase</keyword>
<dbReference type="InterPro" id="IPR016181">
    <property type="entry name" value="Acyl_CoA_acyltransferase"/>
</dbReference>
<comment type="catalytic activity">
    <reaction evidence="6 15">
        <text>N-terminal L-arginyl-[protein] + L-leucyl-tRNA(Leu) = N-terminal L-leucyl-L-arginyl-[protein] + tRNA(Leu) + H(+)</text>
        <dbReference type="Rhea" id="RHEA:50416"/>
        <dbReference type="Rhea" id="RHEA-COMP:9613"/>
        <dbReference type="Rhea" id="RHEA-COMP:9622"/>
        <dbReference type="Rhea" id="RHEA-COMP:12672"/>
        <dbReference type="Rhea" id="RHEA-COMP:12673"/>
        <dbReference type="ChEBI" id="CHEBI:15378"/>
        <dbReference type="ChEBI" id="CHEBI:64719"/>
        <dbReference type="ChEBI" id="CHEBI:78442"/>
        <dbReference type="ChEBI" id="CHEBI:78494"/>
        <dbReference type="ChEBI" id="CHEBI:133044"/>
        <dbReference type="EC" id="2.3.2.6"/>
    </reaction>
</comment>
<accession>A0A8J2U2Z3</accession>
<organism evidence="16 17">
    <name type="scientific">Neiella marina</name>
    <dbReference type="NCBI Taxonomy" id="508461"/>
    <lineage>
        <taxon>Bacteria</taxon>
        <taxon>Pseudomonadati</taxon>
        <taxon>Pseudomonadota</taxon>
        <taxon>Gammaproteobacteria</taxon>
        <taxon>Alteromonadales</taxon>
        <taxon>Echinimonadaceae</taxon>
        <taxon>Neiella</taxon>
    </lineage>
</organism>
<evidence type="ECO:0000256" key="12">
    <source>
        <dbReference type="ARBA" id="ARBA00077136"/>
    </source>
</evidence>
<keyword evidence="3 15" id="KW-0808">Transferase</keyword>
<comment type="function">
    <text evidence="8 15">Functions in the N-end rule pathway of protein degradation where it conjugates Leu, Phe and, less efficiently, Met from aminoacyl-tRNAs to the N-termini of proteins containing an N-terminal arginine or lysine.</text>
</comment>
<reference evidence="17" key="1">
    <citation type="journal article" date="2019" name="Int. J. Syst. Evol. Microbiol.">
        <title>The Global Catalogue of Microorganisms (GCM) 10K type strain sequencing project: providing services to taxonomists for standard genome sequencing and annotation.</title>
        <authorList>
            <consortium name="The Broad Institute Genomics Platform"/>
            <consortium name="The Broad Institute Genome Sequencing Center for Infectious Disease"/>
            <person name="Wu L."/>
            <person name="Ma J."/>
        </authorList>
    </citation>
    <scope>NUCLEOTIDE SEQUENCE [LARGE SCALE GENOMIC DNA]</scope>
    <source>
        <strain evidence="17">CGMCC 1.10130</strain>
    </source>
</reference>
<evidence type="ECO:0000256" key="8">
    <source>
        <dbReference type="ARBA" id="ARBA00054043"/>
    </source>
</evidence>
<evidence type="ECO:0000313" key="17">
    <source>
        <dbReference type="Proteomes" id="UP000619743"/>
    </source>
</evidence>
<evidence type="ECO:0000313" key="16">
    <source>
        <dbReference type="EMBL" id="GGA68729.1"/>
    </source>
</evidence>
<keyword evidence="17" id="KW-1185">Reference proteome</keyword>
<comment type="similarity">
    <text evidence="9 15">Belongs to the L/F-transferase family.</text>
</comment>
<evidence type="ECO:0000256" key="13">
    <source>
        <dbReference type="ARBA" id="ARBA00077165"/>
    </source>
</evidence>
<dbReference type="Proteomes" id="UP000619743">
    <property type="component" value="Unassembled WGS sequence"/>
</dbReference>
<dbReference type="RefSeq" id="WP_087506516.1">
    <property type="nucleotide sequence ID" value="NZ_BMDX01000003.1"/>
</dbReference>
<sequence>MLSQLNDDPEYFPDPSLALDEPNGLLAFGGDLSPKRLIAAYRRGIFPWFSDDDPIMWWSPTPRCIVLPQSYSPGRTLSKLWRNHDYSIRFNTAFEQVIWACSEPTEQRPDTWITDDMMHAYIQLHHQGIAHSVEVWRQDLLVGGLYGLKINGMFCGESMFHRQTGASKVAFIALIEAMRKSAMTLLDCQLENPHLMNLGAQLVDRPQFILHLNQALLIQCEEFPKT</sequence>
<dbReference type="Pfam" id="PF03588">
    <property type="entry name" value="Leu_Phe_trans"/>
    <property type="match status" value="1"/>
</dbReference>
<dbReference type="InterPro" id="IPR042203">
    <property type="entry name" value="Leu/Phe-tRNA_Trfase_C"/>
</dbReference>
<dbReference type="HAMAP" id="MF_00688">
    <property type="entry name" value="Leu_Phe_trans"/>
    <property type="match status" value="1"/>
</dbReference>
<comment type="caution">
    <text evidence="16">The sequence shown here is derived from an EMBL/GenBank/DDBJ whole genome shotgun (WGS) entry which is preliminary data.</text>
</comment>
<evidence type="ECO:0000256" key="4">
    <source>
        <dbReference type="ARBA" id="ARBA00023315"/>
    </source>
</evidence>
<comment type="subcellular location">
    <subcellularLocation>
        <location evidence="1 15">Cytoplasm</location>
    </subcellularLocation>
</comment>
<keyword evidence="2 15" id="KW-0963">Cytoplasm</keyword>
<evidence type="ECO:0000256" key="1">
    <source>
        <dbReference type="ARBA" id="ARBA00004496"/>
    </source>
</evidence>
<dbReference type="OrthoDB" id="9790282at2"/>
<dbReference type="PANTHER" id="PTHR30098">
    <property type="entry name" value="LEUCYL/PHENYLALANYL-TRNA--PROTEIN TRANSFERASE"/>
    <property type="match status" value="1"/>
</dbReference>
<evidence type="ECO:0000256" key="6">
    <source>
        <dbReference type="ARBA" id="ARBA00050652"/>
    </source>
</evidence>
<dbReference type="InterPro" id="IPR004616">
    <property type="entry name" value="Leu/Phe-tRNA_Trfase"/>
</dbReference>
<evidence type="ECO:0000256" key="3">
    <source>
        <dbReference type="ARBA" id="ARBA00022679"/>
    </source>
</evidence>
<evidence type="ECO:0000256" key="10">
    <source>
        <dbReference type="ARBA" id="ARBA00066767"/>
    </source>
</evidence>
<gene>
    <name evidence="15 16" type="primary">aat</name>
    <name evidence="16" type="ORF">GCM10011369_07930</name>
</gene>
<protein>
    <recommendedName>
        <fullName evidence="11 15">Leucyl/phenylalanyl-tRNA--protein transferase</fullName>
        <ecNumber evidence="10 15">2.3.2.6</ecNumber>
    </recommendedName>
    <alternativeName>
        <fullName evidence="12 15">L/F-transferase</fullName>
    </alternativeName>
    <alternativeName>
        <fullName evidence="13 15">Leucyltransferase</fullName>
    </alternativeName>
    <alternativeName>
        <fullName evidence="14 15">Phenyalanyltransferase</fullName>
    </alternativeName>
</protein>
<comment type="catalytic activity">
    <reaction evidence="5 15">
        <text>L-phenylalanyl-tRNA(Phe) + an N-terminal L-alpha-aminoacyl-[protein] = an N-terminal L-phenylalanyl-L-alpha-aminoacyl-[protein] + tRNA(Phe)</text>
        <dbReference type="Rhea" id="RHEA:43632"/>
        <dbReference type="Rhea" id="RHEA-COMP:9668"/>
        <dbReference type="Rhea" id="RHEA-COMP:9699"/>
        <dbReference type="Rhea" id="RHEA-COMP:10636"/>
        <dbReference type="Rhea" id="RHEA-COMP:10637"/>
        <dbReference type="ChEBI" id="CHEBI:78442"/>
        <dbReference type="ChEBI" id="CHEBI:78531"/>
        <dbReference type="ChEBI" id="CHEBI:78597"/>
        <dbReference type="ChEBI" id="CHEBI:83561"/>
        <dbReference type="EC" id="2.3.2.6"/>
    </reaction>
</comment>
<proteinExistence type="inferred from homology"/>
<name>A0A8J2U2Z3_9GAMM</name>
<dbReference type="Gene3D" id="3.40.630.70">
    <property type="entry name" value="Leucyl/phenylalanyl-tRNA-protein transferase, C-terminal domain"/>
    <property type="match status" value="1"/>
</dbReference>
<dbReference type="EMBL" id="BMDX01000003">
    <property type="protein sequence ID" value="GGA68729.1"/>
    <property type="molecule type" value="Genomic_DNA"/>
</dbReference>
<dbReference type="GO" id="GO:0030163">
    <property type="term" value="P:protein catabolic process"/>
    <property type="evidence" value="ECO:0007669"/>
    <property type="project" value="UniProtKB-UniRule"/>
</dbReference>
<comment type="catalytic activity">
    <reaction evidence="7 15">
        <text>N-terminal L-lysyl-[protein] + L-leucyl-tRNA(Leu) = N-terminal L-leucyl-L-lysyl-[protein] + tRNA(Leu) + H(+)</text>
        <dbReference type="Rhea" id="RHEA:12340"/>
        <dbReference type="Rhea" id="RHEA-COMP:9613"/>
        <dbReference type="Rhea" id="RHEA-COMP:9622"/>
        <dbReference type="Rhea" id="RHEA-COMP:12670"/>
        <dbReference type="Rhea" id="RHEA-COMP:12671"/>
        <dbReference type="ChEBI" id="CHEBI:15378"/>
        <dbReference type="ChEBI" id="CHEBI:65249"/>
        <dbReference type="ChEBI" id="CHEBI:78442"/>
        <dbReference type="ChEBI" id="CHEBI:78494"/>
        <dbReference type="ChEBI" id="CHEBI:133043"/>
        <dbReference type="EC" id="2.3.2.6"/>
    </reaction>
</comment>
<dbReference type="Gene3D" id="3.30.70.3550">
    <property type="entry name" value="Leucyl/phenylalanyl-tRNA-protein transferase, N-terminal domain"/>
    <property type="match status" value="1"/>
</dbReference>
<evidence type="ECO:0000256" key="15">
    <source>
        <dbReference type="HAMAP-Rule" id="MF_00688"/>
    </source>
</evidence>
<evidence type="ECO:0000256" key="5">
    <source>
        <dbReference type="ARBA" id="ARBA00050607"/>
    </source>
</evidence>
<dbReference type="PANTHER" id="PTHR30098:SF2">
    <property type="entry name" value="LEUCYL_PHENYLALANYL-TRNA--PROTEIN TRANSFERASE"/>
    <property type="match status" value="1"/>
</dbReference>
<dbReference type="InterPro" id="IPR042221">
    <property type="entry name" value="Leu/Phe-tRNA_Trfase_N"/>
</dbReference>
<dbReference type="GO" id="GO:0008914">
    <property type="term" value="F:leucyl-tRNA--protein transferase activity"/>
    <property type="evidence" value="ECO:0007669"/>
    <property type="project" value="UniProtKB-UniRule"/>
</dbReference>
<dbReference type="EC" id="2.3.2.6" evidence="10 15"/>
<dbReference type="FunFam" id="3.30.70.3550:FF:000001">
    <property type="entry name" value="Leucyl/phenylalanyl-tRNA--protein transferase"/>
    <property type="match status" value="1"/>
</dbReference>
<evidence type="ECO:0000256" key="7">
    <source>
        <dbReference type="ARBA" id="ARBA00051538"/>
    </source>
</evidence>
<dbReference type="SUPFAM" id="SSF55729">
    <property type="entry name" value="Acyl-CoA N-acyltransferases (Nat)"/>
    <property type="match status" value="1"/>
</dbReference>
<evidence type="ECO:0000256" key="2">
    <source>
        <dbReference type="ARBA" id="ARBA00022490"/>
    </source>
</evidence>
<dbReference type="GO" id="GO:0005737">
    <property type="term" value="C:cytoplasm"/>
    <property type="evidence" value="ECO:0007669"/>
    <property type="project" value="UniProtKB-SubCell"/>
</dbReference>